<dbReference type="Gene3D" id="3.40.630.30">
    <property type="match status" value="1"/>
</dbReference>
<evidence type="ECO:0000259" key="3">
    <source>
        <dbReference type="PROSITE" id="PS51186"/>
    </source>
</evidence>
<evidence type="ECO:0000313" key="5">
    <source>
        <dbReference type="Proteomes" id="UP000829685"/>
    </source>
</evidence>
<gene>
    <name evidence="4" type="ORF">JX265_012675</name>
</gene>
<evidence type="ECO:0000256" key="1">
    <source>
        <dbReference type="ARBA" id="ARBA00022679"/>
    </source>
</evidence>
<proteinExistence type="predicted"/>
<accession>A0A9Q0AJC8</accession>
<dbReference type="InterPro" id="IPR050832">
    <property type="entry name" value="Bact_Acetyltransf"/>
</dbReference>
<keyword evidence="5" id="KW-1185">Reference proteome</keyword>
<dbReference type="SUPFAM" id="SSF55729">
    <property type="entry name" value="Acyl-CoA N-acyltransferases (Nat)"/>
    <property type="match status" value="1"/>
</dbReference>
<evidence type="ECO:0000256" key="2">
    <source>
        <dbReference type="ARBA" id="ARBA00023315"/>
    </source>
</evidence>
<name>A0A9Q0AJC8_9PEZI</name>
<keyword evidence="1" id="KW-0808">Transferase</keyword>
<dbReference type="GO" id="GO:0016747">
    <property type="term" value="F:acyltransferase activity, transferring groups other than amino-acyl groups"/>
    <property type="evidence" value="ECO:0007669"/>
    <property type="project" value="InterPro"/>
</dbReference>
<comment type="caution">
    <text evidence="4">The sequence shown here is derived from an EMBL/GenBank/DDBJ whole genome shotgun (WGS) entry which is preliminary data.</text>
</comment>
<feature type="domain" description="N-acetyltransferase" evidence="3">
    <location>
        <begin position="6"/>
        <end position="170"/>
    </location>
</feature>
<dbReference type="CDD" id="cd04301">
    <property type="entry name" value="NAT_SF"/>
    <property type="match status" value="1"/>
</dbReference>
<protein>
    <recommendedName>
        <fullName evidence="3">N-acetyltransferase domain-containing protein</fullName>
    </recommendedName>
</protein>
<dbReference type="PANTHER" id="PTHR43877">
    <property type="entry name" value="AMINOALKYLPHOSPHONATE N-ACETYLTRANSFERASE-RELATED-RELATED"/>
    <property type="match status" value="1"/>
</dbReference>
<dbReference type="EMBL" id="JAFIMR010000056">
    <property type="protein sequence ID" value="KAI1853844.1"/>
    <property type="molecule type" value="Genomic_DNA"/>
</dbReference>
<organism evidence="4 5">
    <name type="scientific">Neoarthrinium moseri</name>
    <dbReference type="NCBI Taxonomy" id="1658444"/>
    <lineage>
        <taxon>Eukaryota</taxon>
        <taxon>Fungi</taxon>
        <taxon>Dikarya</taxon>
        <taxon>Ascomycota</taxon>
        <taxon>Pezizomycotina</taxon>
        <taxon>Sordariomycetes</taxon>
        <taxon>Xylariomycetidae</taxon>
        <taxon>Amphisphaeriales</taxon>
        <taxon>Apiosporaceae</taxon>
        <taxon>Neoarthrinium</taxon>
    </lineage>
</organism>
<dbReference type="PROSITE" id="PS51186">
    <property type="entry name" value="GNAT"/>
    <property type="match status" value="1"/>
</dbReference>
<reference evidence="4" key="1">
    <citation type="submission" date="2021-03" db="EMBL/GenBank/DDBJ databases">
        <title>Revisited historic fungal species revealed as producer of novel bioactive compounds through whole genome sequencing and comparative genomics.</title>
        <authorList>
            <person name="Vignolle G.A."/>
            <person name="Hochenegger N."/>
            <person name="Mach R.L."/>
            <person name="Mach-Aigner A.R."/>
            <person name="Javad Rahimi M."/>
            <person name="Salim K.A."/>
            <person name="Chan C.M."/>
            <person name="Lim L.B.L."/>
            <person name="Cai F."/>
            <person name="Druzhinina I.S."/>
            <person name="U'Ren J.M."/>
            <person name="Derntl C."/>
        </authorList>
    </citation>
    <scope>NUCLEOTIDE SEQUENCE</scope>
    <source>
        <strain evidence="4">TUCIM 5799</strain>
    </source>
</reference>
<dbReference type="InterPro" id="IPR000182">
    <property type="entry name" value="GNAT_dom"/>
</dbReference>
<dbReference type="PANTHER" id="PTHR43877:SF2">
    <property type="entry name" value="AMINOALKYLPHOSPHONATE N-ACETYLTRANSFERASE-RELATED"/>
    <property type="match status" value="1"/>
</dbReference>
<dbReference type="InterPro" id="IPR016181">
    <property type="entry name" value="Acyl_CoA_acyltransferase"/>
</dbReference>
<dbReference type="AlphaFoldDB" id="A0A9Q0AJC8"/>
<evidence type="ECO:0000313" key="4">
    <source>
        <dbReference type="EMBL" id="KAI1853844.1"/>
    </source>
</evidence>
<dbReference type="Pfam" id="PF00583">
    <property type="entry name" value="Acetyltransf_1"/>
    <property type="match status" value="1"/>
</dbReference>
<dbReference type="Proteomes" id="UP000829685">
    <property type="component" value="Unassembled WGS sequence"/>
</dbReference>
<sequence>MVAGNLAFRRASEEDAVQLERLINTAFRDDTTTQVFLSPDHGRIDVTDVSGIKAKIAQPNSAVFVGTDSDGTLIAHCGVRKLDESRAWFGLLAVDVRLKNRGVGSKILAHAEDYARREWNSKRLEFDVVNTRADLIAWYKRRGFEPTGETTPFPYEYHGDWKGVLRDDLEFVVFGKDLL</sequence>
<keyword evidence="2" id="KW-0012">Acyltransferase</keyword>